<evidence type="ECO:0000313" key="3">
    <source>
        <dbReference type="Proteomes" id="UP000199580"/>
    </source>
</evidence>
<feature type="transmembrane region" description="Helical" evidence="1">
    <location>
        <begin position="56"/>
        <end position="79"/>
    </location>
</feature>
<keyword evidence="3" id="KW-1185">Reference proteome</keyword>
<evidence type="ECO:0000256" key="1">
    <source>
        <dbReference type="SAM" id="Phobius"/>
    </source>
</evidence>
<keyword evidence="1" id="KW-0812">Transmembrane</keyword>
<reference evidence="2 3" key="1">
    <citation type="submission" date="2016-10" db="EMBL/GenBank/DDBJ databases">
        <authorList>
            <person name="de Groot N.N."/>
        </authorList>
    </citation>
    <scope>NUCLEOTIDE SEQUENCE [LARGE SCALE GENOMIC DNA]</scope>
    <source>
        <strain evidence="2 3">CGMCC 1.10076</strain>
    </source>
</reference>
<proteinExistence type="predicted"/>
<dbReference type="AlphaFoldDB" id="A0A1G9DCN6"/>
<evidence type="ECO:0000313" key="2">
    <source>
        <dbReference type="EMBL" id="SDK61613.1"/>
    </source>
</evidence>
<dbReference type="EMBL" id="FNEZ01000010">
    <property type="protein sequence ID" value="SDK61613.1"/>
    <property type="molecule type" value="Genomic_DNA"/>
</dbReference>
<name>A0A1G9DCN6_9FLAO</name>
<dbReference type="RefSeq" id="WP_091399367.1">
    <property type="nucleotide sequence ID" value="NZ_BKAI01000022.1"/>
</dbReference>
<protein>
    <submittedName>
        <fullName evidence="2">Uncharacterized protein</fullName>
    </submittedName>
</protein>
<organism evidence="2 3">
    <name type="scientific">Flavobacterium noncentrifugens</name>
    <dbReference type="NCBI Taxonomy" id="1128970"/>
    <lineage>
        <taxon>Bacteria</taxon>
        <taxon>Pseudomonadati</taxon>
        <taxon>Bacteroidota</taxon>
        <taxon>Flavobacteriia</taxon>
        <taxon>Flavobacteriales</taxon>
        <taxon>Flavobacteriaceae</taxon>
        <taxon>Flavobacterium</taxon>
    </lineage>
</organism>
<gene>
    <name evidence="2" type="ORF">SAMN04487935_3780</name>
</gene>
<feature type="transmembrane region" description="Helical" evidence="1">
    <location>
        <begin position="91"/>
        <end position="113"/>
    </location>
</feature>
<accession>A0A1G9DCN6</accession>
<dbReference type="Proteomes" id="UP000199580">
    <property type="component" value="Unassembled WGS sequence"/>
</dbReference>
<keyword evidence="1" id="KW-1133">Transmembrane helix</keyword>
<dbReference type="STRING" id="1128970.SAMN04487935_3780"/>
<sequence length="155" mass="18551">MKQLAWKLVLPLTLLSFVVFRKWWYVFPDDAPDSMMAGFPFPYVCDGWFTSMSNQFFVVELTIDLLIYFTFWFLLILTINRFFVKIIIPKYLIVASLIVSTLILFSFVLIGSMRENVFDVYRDFDMEIKETGYNFIWQNTERPNPEMYITKPNKK</sequence>
<keyword evidence="1" id="KW-0472">Membrane</keyword>
<dbReference type="OrthoDB" id="1349336at2"/>